<evidence type="ECO:0000313" key="1">
    <source>
        <dbReference type="EMBL" id="EWS78927.1"/>
    </source>
</evidence>
<proteinExistence type="predicted"/>
<organism evidence="1 2">
    <name type="scientific">Xylella taiwanensis</name>
    <dbReference type="NCBI Taxonomy" id="1444770"/>
    <lineage>
        <taxon>Bacteria</taxon>
        <taxon>Pseudomonadati</taxon>
        <taxon>Pseudomonadota</taxon>
        <taxon>Gammaproteobacteria</taxon>
        <taxon>Lysobacterales</taxon>
        <taxon>Lysobacteraceae</taxon>
        <taxon>Xylella</taxon>
    </lineage>
</organism>
<dbReference type="AlphaFoldDB" id="Z9JMC7"/>
<name>Z9JMC7_9GAMM</name>
<protein>
    <submittedName>
        <fullName evidence="1">Uncharacterized protein</fullName>
    </submittedName>
</protein>
<sequence length="56" mass="6786">MKHVATCFELYSIERKRKQDDELCSEKGDIRHYMSVLPIEGRLEKRDHQAQWMFCV</sequence>
<reference evidence="1 2" key="1">
    <citation type="journal article" date="2014" name="Genome Announc.">
        <title>Draft Genome Sequence of Xylella fastidiosa Pear Leaf Scorch Strain in Taiwan.</title>
        <authorList>
            <person name="Su C.C."/>
            <person name="Deng W.L."/>
            <person name="Jan F.J."/>
            <person name="Chang C.J."/>
            <person name="Huang H."/>
            <person name="Chen J."/>
        </authorList>
    </citation>
    <scope>NUCLEOTIDE SEQUENCE [LARGE SCALE GENOMIC DNA]</scope>
    <source>
        <strain evidence="1 2">PLS229</strain>
    </source>
</reference>
<dbReference type="Proteomes" id="UP000020406">
    <property type="component" value="Unassembled WGS sequence"/>
</dbReference>
<gene>
    <name evidence="1" type="ORF">AF72_03150</name>
</gene>
<comment type="caution">
    <text evidence="1">The sequence shown here is derived from an EMBL/GenBank/DDBJ whole genome shotgun (WGS) entry which is preliminary data.</text>
</comment>
<evidence type="ECO:0000313" key="2">
    <source>
        <dbReference type="Proteomes" id="UP000020406"/>
    </source>
</evidence>
<dbReference type="EMBL" id="JDSQ01000004">
    <property type="protein sequence ID" value="EWS78927.1"/>
    <property type="molecule type" value="Genomic_DNA"/>
</dbReference>
<accession>Z9JMC7</accession>